<feature type="domain" description="ABC-2 type transporter transmembrane" evidence="6">
    <location>
        <begin position="54"/>
        <end position="231"/>
    </location>
</feature>
<evidence type="ECO:0000256" key="3">
    <source>
        <dbReference type="ARBA" id="ARBA00022989"/>
    </source>
</evidence>
<evidence type="ECO:0000259" key="6">
    <source>
        <dbReference type="Pfam" id="PF12698"/>
    </source>
</evidence>
<protein>
    <recommendedName>
        <fullName evidence="6">ABC-2 type transporter transmembrane domain-containing protein</fullName>
    </recommendedName>
</protein>
<name>A0A0R1KJ92_9LACO</name>
<feature type="transmembrane region" description="Helical" evidence="5">
    <location>
        <begin position="97"/>
        <end position="120"/>
    </location>
</feature>
<keyword evidence="4 5" id="KW-0472">Membrane</keyword>
<sequence length="243" mass="27351">MKTNNIPVLLKVKFKLLIKNFSAMVGSILAIFFSILFRTTLPNISFDGQKAPFILMMVVMFNSVMASIMMISIPMAEEKEKKSLKLLISSSISQTDYVIATITPPFVVIMITNFILPFLSGVKLQIMSYLIYIVISMVMTLMSMIVGLLIGILCRKVSDTSYVVLPVILPLILIPQFATFNQSMAKVSNYLYTGILLKMLRAVSLNQSIQLSLQSLGIILLEFILLLGFFFYLYNSRGIRLEK</sequence>
<evidence type="ECO:0000256" key="1">
    <source>
        <dbReference type="ARBA" id="ARBA00004141"/>
    </source>
</evidence>
<keyword evidence="3 5" id="KW-1133">Transmembrane helix</keyword>
<accession>A0A0R1KJ92</accession>
<gene>
    <name evidence="7" type="ORF">FC78_GL002082</name>
</gene>
<dbReference type="AlphaFoldDB" id="A0A0R1KJ92"/>
<organism evidence="7 8">
    <name type="scientific">Companilactobacillus bobalius DSM 19674</name>
    <dbReference type="NCBI Taxonomy" id="1423788"/>
    <lineage>
        <taxon>Bacteria</taxon>
        <taxon>Bacillati</taxon>
        <taxon>Bacillota</taxon>
        <taxon>Bacilli</taxon>
        <taxon>Lactobacillales</taxon>
        <taxon>Lactobacillaceae</taxon>
        <taxon>Companilactobacillus</taxon>
        <taxon>Companilactobacillus bobalius</taxon>
    </lineage>
</organism>
<keyword evidence="8" id="KW-1185">Reference proteome</keyword>
<dbReference type="PATRIC" id="fig|1423788.3.peg.2149"/>
<dbReference type="InterPro" id="IPR013525">
    <property type="entry name" value="ABC2_TM"/>
</dbReference>
<dbReference type="Proteomes" id="UP000051515">
    <property type="component" value="Unassembled WGS sequence"/>
</dbReference>
<evidence type="ECO:0000313" key="8">
    <source>
        <dbReference type="Proteomes" id="UP000051515"/>
    </source>
</evidence>
<evidence type="ECO:0000256" key="5">
    <source>
        <dbReference type="SAM" id="Phobius"/>
    </source>
</evidence>
<comment type="subcellular location">
    <subcellularLocation>
        <location evidence="1">Membrane</location>
        <topology evidence="1">Multi-pass membrane protein</topology>
    </subcellularLocation>
</comment>
<keyword evidence="2 5" id="KW-0812">Transmembrane</keyword>
<dbReference type="GO" id="GO:0016020">
    <property type="term" value="C:membrane"/>
    <property type="evidence" value="ECO:0007669"/>
    <property type="project" value="UniProtKB-SubCell"/>
</dbReference>
<reference evidence="7 8" key="1">
    <citation type="journal article" date="2015" name="Genome Announc.">
        <title>Expanding the biotechnology potential of lactobacilli through comparative genomics of 213 strains and associated genera.</title>
        <authorList>
            <person name="Sun Z."/>
            <person name="Harris H.M."/>
            <person name="McCann A."/>
            <person name="Guo C."/>
            <person name="Argimon S."/>
            <person name="Zhang W."/>
            <person name="Yang X."/>
            <person name="Jeffery I.B."/>
            <person name="Cooney J.C."/>
            <person name="Kagawa T.F."/>
            <person name="Liu W."/>
            <person name="Song Y."/>
            <person name="Salvetti E."/>
            <person name="Wrobel A."/>
            <person name="Rasinkangas P."/>
            <person name="Parkhill J."/>
            <person name="Rea M.C."/>
            <person name="O'Sullivan O."/>
            <person name="Ritari J."/>
            <person name="Douillard F.P."/>
            <person name="Paul Ross R."/>
            <person name="Yang R."/>
            <person name="Briner A.E."/>
            <person name="Felis G.E."/>
            <person name="de Vos W.M."/>
            <person name="Barrangou R."/>
            <person name="Klaenhammer T.R."/>
            <person name="Caufield P.W."/>
            <person name="Cui Y."/>
            <person name="Zhang H."/>
            <person name="O'Toole P.W."/>
        </authorList>
    </citation>
    <scope>NUCLEOTIDE SEQUENCE [LARGE SCALE GENOMIC DNA]</scope>
    <source>
        <strain evidence="7 8">DSM 19674</strain>
    </source>
</reference>
<evidence type="ECO:0000256" key="2">
    <source>
        <dbReference type="ARBA" id="ARBA00022692"/>
    </source>
</evidence>
<dbReference type="OrthoDB" id="2323856at2"/>
<dbReference type="GO" id="GO:0140359">
    <property type="term" value="F:ABC-type transporter activity"/>
    <property type="evidence" value="ECO:0007669"/>
    <property type="project" value="InterPro"/>
</dbReference>
<proteinExistence type="predicted"/>
<feature type="transmembrane region" description="Helical" evidence="5">
    <location>
        <begin position="213"/>
        <end position="234"/>
    </location>
</feature>
<feature type="transmembrane region" description="Helical" evidence="5">
    <location>
        <begin position="53"/>
        <end position="76"/>
    </location>
</feature>
<comment type="caution">
    <text evidence="7">The sequence shown here is derived from an EMBL/GenBank/DDBJ whole genome shotgun (WGS) entry which is preliminary data.</text>
</comment>
<dbReference type="Pfam" id="PF12698">
    <property type="entry name" value="ABC2_membrane_3"/>
    <property type="match status" value="1"/>
</dbReference>
<feature type="transmembrane region" description="Helical" evidence="5">
    <location>
        <begin position="21"/>
        <end position="41"/>
    </location>
</feature>
<feature type="transmembrane region" description="Helical" evidence="5">
    <location>
        <begin position="162"/>
        <end position="180"/>
    </location>
</feature>
<dbReference type="STRING" id="1423788.FC78_GL002082"/>
<dbReference type="EMBL" id="AZDY01000037">
    <property type="protein sequence ID" value="KRK83272.1"/>
    <property type="molecule type" value="Genomic_DNA"/>
</dbReference>
<dbReference type="RefSeq" id="WP_056952716.1">
    <property type="nucleotide sequence ID" value="NZ_AZDY01000037.1"/>
</dbReference>
<evidence type="ECO:0000256" key="4">
    <source>
        <dbReference type="ARBA" id="ARBA00023136"/>
    </source>
</evidence>
<evidence type="ECO:0000313" key="7">
    <source>
        <dbReference type="EMBL" id="KRK83272.1"/>
    </source>
</evidence>
<feature type="transmembrane region" description="Helical" evidence="5">
    <location>
        <begin position="126"/>
        <end position="150"/>
    </location>
</feature>